<organism evidence="1 2">
    <name type="scientific">Paenactinomyces guangxiensis</name>
    <dbReference type="NCBI Taxonomy" id="1490290"/>
    <lineage>
        <taxon>Bacteria</taxon>
        <taxon>Bacillati</taxon>
        <taxon>Bacillota</taxon>
        <taxon>Bacilli</taxon>
        <taxon>Bacillales</taxon>
        <taxon>Thermoactinomycetaceae</taxon>
        <taxon>Paenactinomyces</taxon>
    </lineage>
</organism>
<keyword evidence="2" id="KW-1185">Reference proteome</keyword>
<protein>
    <submittedName>
        <fullName evidence="1">Uncharacterized protein</fullName>
    </submittedName>
</protein>
<reference evidence="1 2" key="1">
    <citation type="submission" date="2020-07" db="EMBL/GenBank/DDBJ databases">
        <authorList>
            <person name="Feng H."/>
        </authorList>
    </citation>
    <scope>NUCLEOTIDE SEQUENCE [LARGE SCALE GENOMIC DNA]</scope>
    <source>
        <strain evidence="2">s-10</strain>
    </source>
</reference>
<accession>A0A7W1WQF3</accession>
<evidence type="ECO:0000313" key="1">
    <source>
        <dbReference type="EMBL" id="MBA4494172.1"/>
    </source>
</evidence>
<comment type="caution">
    <text evidence="1">The sequence shown here is derived from an EMBL/GenBank/DDBJ whole genome shotgun (WGS) entry which is preliminary data.</text>
</comment>
<dbReference type="RefSeq" id="WP_181751405.1">
    <property type="nucleotide sequence ID" value="NZ_JACEIQ010000005.1"/>
</dbReference>
<dbReference type="AlphaFoldDB" id="A0A7W1WQF3"/>
<evidence type="ECO:0000313" key="2">
    <source>
        <dbReference type="Proteomes" id="UP000535491"/>
    </source>
</evidence>
<proteinExistence type="predicted"/>
<sequence length="61" mass="6585">MLRLPVGGQSGRGSVVNVQIGNGVEIAISFLDLISAEIEEGVYIFAGRVSDDFCIKKEAEW</sequence>
<dbReference type="EMBL" id="JACEIQ010000005">
    <property type="protein sequence ID" value="MBA4494172.1"/>
    <property type="molecule type" value="Genomic_DNA"/>
</dbReference>
<gene>
    <name evidence="1" type="ORF">H1191_07625</name>
</gene>
<name>A0A7W1WQF3_9BACL</name>
<dbReference type="Proteomes" id="UP000535491">
    <property type="component" value="Unassembled WGS sequence"/>
</dbReference>